<organism evidence="1 2">
    <name type="scientific">Cajanus cajan</name>
    <name type="common">Pigeon pea</name>
    <name type="synonym">Cajanus indicus</name>
    <dbReference type="NCBI Taxonomy" id="3821"/>
    <lineage>
        <taxon>Eukaryota</taxon>
        <taxon>Viridiplantae</taxon>
        <taxon>Streptophyta</taxon>
        <taxon>Embryophyta</taxon>
        <taxon>Tracheophyta</taxon>
        <taxon>Spermatophyta</taxon>
        <taxon>Magnoliopsida</taxon>
        <taxon>eudicotyledons</taxon>
        <taxon>Gunneridae</taxon>
        <taxon>Pentapetalae</taxon>
        <taxon>rosids</taxon>
        <taxon>fabids</taxon>
        <taxon>Fabales</taxon>
        <taxon>Fabaceae</taxon>
        <taxon>Papilionoideae</taxon>
        <taxon>50 kb inversion clade</taxon>
        <taxon>NPAAA clade</taxon>
        <taxon>indigoferoid/millettioid clade</taxon>
        <taxon>Phaseoleae</taxon>
        <taxon>Cajanus</taxon>
    </lineage>
</organism>
<dbReference type="AlphaFoldDB" id="A0A151QKW2"/>
<keyword evidence="2" id="KW-1185">Reference proteome</keyword>
<reference evidence="1" key="1">
    <citation type="journal article" date="2012" name="Nat. Biotechnol.">
        <title>Draft genome sequence of pigeonpea (Cajanus cajan), an orphan legume crop of resource-poor farmers.</title>
        <authorList>
            <person name="Varshney R.K."/>
            <person name="Chen W."/>
            <person name="Li Y."/>
            <person name="Bharti A.K."/>
            <person name="Saxena R.K."/>
            <person name="Schlueter J.A."/>
            <person name="Donoghue M.T."/>
            <person name="Azam S."/>
            <person name="Fan G."/>
            <person name="Whaley A.M."/>
            <person name="Farmer A.D."/>
            <person name="Sheridan J."/>
            <person name="Iwata A."/>
            <person name="Tuteja R."/>
            <person name="Penmetsa R.V."/>
            <person name="Wu W."/>
            <person name="Upadhyaya H.D."/>
            <person name="Yang S.P."/>
            <person name="Shah T."/>
            <person name="Saxena K.B."/>
            <person name="Michael T."/>
            <person name="McCombie W.R."/>
            <person name="Yang B."/>
            <person name="Zhang G."/>
            <person name="Yang H."/>
            <person name="Wang J."/>
            <person name="Spillane C."/>
            <person name="Cook D.R."/>
            <person name="May G.D."/>
            <person name="Xu X."/>
            <person name="Jackson S.A."/>
        </authorList>
    </citation>
    <scope>NUCLEOTIDE SEQUENCE [LARGE SCALE GENOMIC DNA]</scope>
</reference>
<dbReference type="Proteomes" id="UP000075243">
    <property type="component" value="Unassembled WGS sequence"/>
</dbReference>
<dbReference type="PANTHER" id="PTHR10775:SF179">
    <property type="entry name" value="TRANSPOSON, EN_SPM-LIKE, TRANSPOSASE-ASSOCIATED DOMAIN PROTEIN"/>
    <property type="match status" value="1"/>
</dbReference>
<dbReference type="PANTHER" id="PTHR10775">
    <property type="entry name" value="OS08G0208400 PROTEIN"/>
    <property type="match status" value="1"/>
</dbReference>
<proteinExistence type="predicted"/>
<name>A0A151QKW2_CAJCA</name>
<accession>A0A151QKW2</accession>
<evidence type="ECO:0000313" key="2">
    <source>
        <dbReference type="Proteomes" id="UP000075243"/>
    </source>
</evidence>
<gene>
    <name evidence="1" type="ORF">KK1_049606</name>
</gene>
<dbReference type="Gramene" id="C.cajan_46929.t">
    <property type="protein sequence ID" value="C.cajan_46929.t"/>
    <property type="gene ID" value="C.cajan_46929"/>
</dbReference>
<protein>
    <submittedName>
        <fullName evidence="1">Uncharacterized protein</fullName>
    </submittedName>
</protein>
<evidence type="ECO:0000313" key="1">
    <source>
        <dbReference type="EMBL" id="KYP30924.1"/>
    </source>
</evidence>
<dbReference type="EMBL" id="KQ487049">
    <property type="protein sequence ID" value="KYP30924.1"/>
    <property type="molecule type" value="Genomic_DNA"/>
</dbReference>
<sequence>MICDVGSNSFKYTHLNNWLSNYAKKPLYPNYYNFIELLELLSEMLLKGNILPTYNYVTKKILCLMGMKYKKIYSYHNDCILYKKDFDRLYECPLCGIFQNKLKEGDFDSWVSKGPPMKVLWYLPIVPRLM</sequence>